<dbReference type="OrthoDB" id="2790700at2759"/>
<organism evidence="2 3">
    <name type="scientific">Sparassis crispa</name>
    <dbReference type="NCBI Taxonomy" id="139825"/>
    <lineage>
        <taxon>Eukaryota</taxon>
        <taxon>Fungi</taxon>
        <taxon>Dikarya</taxon>
        <taxon>Basidiomycota</taxon>
        <taxon>Agaricomycotina</taxon>
        <taxon>Agaricomycetes</taxon>
        <taxon>Polyporales</taxon>
        <taxon>Sparassidaceae</taxon>
        <taxon>Sparassis</taxon>
    </lineage>
</organism>
<reference evidence="2 3" key="1">
    <citation type="journal article" date="2018" name="Sci. Rep.">
        <title>Genome sequence of the cauliflower mushroom Sparassis crispa (Hanabiratake) and its association with beneficial usage.</title>
        <authorList>
            <person name="Kiyama R."/>
            <person name="Furutani Y."/>
            <person name="Kawaguchi K."/>
            <person name="Nakanishi T."/>
        </authorList>
    </citation>
    <scope>NUCLEOTIDE SEQUENCE [LARGE SCALE GENOMIC DNA]</scope>
</reference>
<comment type="caution">
    <text evidence="2">The sequence shown here is derived from an EMBL/GenBank/DDBJ whole genome shotgun (WGS) entry which is preliminary data.</text>
</comment>
<gene>
    <name evidence="2" type="ORF">SCP_0606830</name>
</gene>
<evidence type="ECO:0000313" key="3">
    <source>
        <dbReference type="Proteomes" id="UP000287166"/>
    </source>
</evidence>
<dbReference type="EMBL" id="BFAD01000006">
    <property type="protein sequence ID" value="GBE84703.1"/>
    <property type="molecule type" value="Genomic_DNA"/>
</dbReference>
<evidence type="ECO:0000256" key="1">
    <source>
        <dbReference type="SAM" id="MobiDB-lite"/>
    </source>
</evidence>
<dbReference type="RefSeq" id="XP_027615616.1">
    <property type="nucleotide sequence ID" value="XM_027759815.1"/>
</dbReference>
<feature type="region of interest" description="Disordered" evidence="1">
    <location>
        <begin position="1"/>
        <end position="29"/>
    </location>
</feature>
<sequence length="245" mass="27336">MYIPKNTMKKARTIIDKGHQKKKTGGGKNAGDEFDLSMAHMLLADCKIAEQNHLYDNLTTDPPCTCSSCQVNLRPIRSTCDCSGCVPEDLPDRLFPMKKAMNPVKHKDHLSRGMRDRGKDRLLQLRKSIYVAADSVDTDIIPEFIYLPDPVIKAILDRFALLQSIKDLDALIAGGVSQRSVPKKCTNVQSQRPGAILLWMEVLDGRARALRSRGARSMRLTPGQKKAHSIVHLRTLHSVIKLQTG</sequence>
<protein>
    <submittedName>
        <fullName evidence="2">Uncharacterized protein</fullName>
    </submittedName>
</protein>
<accession>A0A401GR68</accession>
<dbReference type="Proteomes" id="UP000287166">
    <property type="component" value="Unassembled WGS sequence"/>
</dbReference>
<name>A0A401GR68_9APHY</name>
<dbReference type="InParanoid" id="A0A401GR68"/>
<keyword evidence="3" id="KW-1185">Reference proteome</keyword>
<dbReference type="AlphaFoldDB" id="A0A401GR68"/>
<proteinExistence type="predicted"/>
<dbReference type="GeneID" id="38781620"/>
<dbReference type="STRING" id="139825.A0A401GR68"/>
<evidence type="ECO:0000313" key="2">
    <source>
        <dbReference type="EMBL" id="GBE84703.1"/>
    </source>
</evidence>